<proteinExistence type="inferred from homology"/>
<feature type="compositionally biased region" description="Basic residues" evidence="3">
    <location>
        <begin position="54"/>
        <end position="75"/>
    </location>
</feature>
<dbReference type="GO" id="GO:0000956">
    <property type="term" value="P:nuclear-transcribed mRNA catabolic process"/>
    <property type="evidence" value="ECO:0007669"/>
    <property type="project" value="EnsemblPlants"/>
</dbReference>
<dbReference type="InterPro" id="IPR039039">
    <property type="entry name" value="RAI1-like_fam"/>
</dbReference>
<dbReference type="Pfam" id="PF08652">
    <property type="entry name" value="RAI1"/>
    <property type="match status" value="1"/>
</dbReference>
<keyword evidence="6" id="KW-1185">Reference proteome</keyword>
<accession>A0A388M3U2</accession>
<organism evidence="5 6">
    <name type="scientific">Chara braunii</name>
    <name type="common">Braun's stonewort</name>
    <dbReference type="NCBI Taxonomy" id="69332"/>
    <lineage>
        <taxon>Eukaryota</taxon>
        <taxon>Viridiplantae</taxon>
        <taxon>Streptophyta</taxon>
        <taxon>Charophyceae</taxon>
        <taxon>Charales</taxon>
        <taxon>Characeae</taxon>
        <taxon>Chara</taxon>
    </lineage>
</organism>
<dbReference type="GO" id="GO:0005634">
    <property type="term" value="C:nucleus"/>
    <property type="evidence" value="ECO:0007669"/>
    <property type="project" value="UniProtKB-SubCell"/>
</dbReference>
<reference evidence="5 6" key="1">
    <citation type="journal article" date="2018" name="Cell">
        <title>The Chara Genome: Secondary Complexity and Implications for Plant Terrestrialization.</title>
        <authorList>
            <person name="Nishiyama T."/>
            <person name="Sakayama H."/>
            <person name="Vries J.D."/>
            <person name="Buschmann H."/>
            <person name="Saint-Marcoux D."/>
            <person name="Ullrich K.K."/>
            <person name="Haas F.B."/>
            <person name="Vanderstraeten L."/>
            <person name="Becker D."/>
            <person name="Lang D."/>
            <person name="Vosolsobe S."/>
            <person name="Rombauts S."/>
            <person name="Wilhelmsson P.K.I."/>
            <person name="Janitza P."/>
            <person name="Kern R."/>
            <person name="Heyl A."/>
            <person name="Rumpler F."/>
            <person name="Villalobos L.I.A.C."/>
            <person name="Clay J.M."/>
            <person name="Skokan R."/>
            <person name="Toyoda A."/>
            <person name="Suzuki Y."/>
            <person name="Kagoshima H."/>
            <person name="Schijlen E."/>
            <person name="Tajeshwar N."/>
            <person name="Catarino B."/>
            <person name="Hetherington A.J."/>
            <person name="Saltykova A."/>
            <person name="Bonnot C."/>
            <person name="Breuninger H."/>
            <person name="Symeonidi A."/>
            <person name="Radhakrishnan G.V."/>
            <person name="Van Nieuwerburgh F."/>
            <person name="Deforce D."/>
            <person name="Chang C."/>
            <person name="Karol K.G."/>
            <person name="Hedrich R."/>
            <person name="Ulvskov P."/>
            <person name="Glockner G."/>
            <person name="Delwiche C.F."/>
            <person name="Petrasek J."/>
            <person name="Van de Peer Y."/>
            <person name="Friml J."/>
            <person name="Beilby M."/>
            <person name="Dolan L."/>
            <person name="Kohara Y."/>
            <person name="Sugano S."/>
            <person name="Fujiyama A."/>
            <person name="Delaux P.-M."/>
            <person name="Quint M."/>
            <person name="TheiBen G."/>
            <person name="Hagemann M."/>
            <person name="Harholt J."/>
            <person name="Dunand C."/>
            <person name="Zachgo S."/>
            <person name="Langdale J."/>
            <person name="Maumus F."/>
            <person name="Straeten D.V.D."/>
            <person name="Gould S.B."/>
            <person name="Rensing S.A."/>
        </authorList>
    </citation>
    <scope>NUCLEOTIDE SEQUENCE [LARGE SCALE GENOMIC DNA]</scope>
    <source>
        <strain evidence="5 6">S276</strain>
    </source>
</reference>
<evidence type="ECO:0000256" key="3">
    <source>
        <dbReference type="SAM" id="MobiDB-lite"/>
    </source>
</evidence>
<dbReference type="PANTHER" id="PTHR12395">
    <property type="entry name" value="DOM-3 RELATED"/>
    <property type="match status" value="1"/>
</dbReference>
<dbReference type="GO" id="GO:0003723">
    <property type="term" value="F:RNA binding"/>
    <property type="evidence" value="ECO:0007669"/>
    <property type="project" value="UniProtKB-KW"/>
</dbReference>
<gene>
    <name evidence="5" type="ORF">CBR_g48842</name>
</gene>
<comment type="cofactor">
    <cofactor evidence="2">
        <name>a divalent metal cation</name>
        <dbReference type="ChEBI" id="CHEBI:60240"/>
    </cofactor>
</comment>
<name>A0A388M3U2_CHABU</name>
<comment type="subcellular location">
    <subcellularLocation>
        <location evidence="2">Nucleus</location>
    </subcellularLocation>
</comment>
<dbReference type="GO" id="GO:0034353">
    <property type="term" value="F:mRNA 5'-diphosphatase activity"/>
    <property type="evidence" value="ECO:0007669"/>
    <property type="project" value="TreeGrafter"/>
</dbReference>
<dbReference type="Gramene" id="GBG89133">
    <property type="protein sequence ID" value="GBG89133"/>
    <property type="gene ID" value="CBR_g48842"/>
</dbReference>
<keyword evidence="2" id="KW-0540">Nuclease</keyword>
<evidence type="ECO:0000259" key="4">
    <source>
        <dbReference type="Pfam" id="PF08652"/>
    </source>
</evidence>
<keyword evidence="2" id="KW-0378">Hydrolase</keyword>
<dbReference type="GO" id="GO:0005829">
    <property type="term" value="C:cytosol"/>
    <property type="evidence" value="ECO:0007669"/>
    <property type="project" value="TreeGrafter"/>
</dbReference>
<dbReference type="GO" id="GO:0000166">
    <property type="term" value="F:nucleotide binding"/>
    <property type="evidence" value="ECO:0007669"/>
    <property type="project" value="UniProtKB-KW"/>
</dbReference>
<dbReference type="PANTHER" id="PTHR12395:SF9">
    <property type="entry name" value="DECAPPING AND EXORIBONUCLEASE PROTEIN"/>
    <property type="match status" value="1"/>
</dbReference>
<dbReference type="OMA" id="RCYWGYA"/>
<protein>
    <recommendedName>
        <fullName evidence="2">Decapping nuclease</fullName>
        <ecNumber evidence="2">3.6.1.-</ecNumber>
    </recommendedName>
</protein>
<sequence length="444" mass="50648">MESPSHEEDDDLFGPSNADYQRIGPFSALKPPVLPPPQHSGRDDSRDAGGAGRSPKRKRQRYDHHHHHDGGHGRGRGSPGRPRGPRGEPSFNILPMSHLIRGDPGSLASTGPRGGLPLDAKVVSTMKLGAPGHADDSIRVHPPYAEPCELACYSVVGDGSVHFDDRALRRFRPQILREERVNLDEGFNTFIEKKEDAEDGFGRLLACLRVRRVLLSNVHFVTFRNNLNKILGTAYDRKTPWEMGVFKRGISIYLFVRKMPERRTEMHKRWCYWGYSFERMATEDRMAINQPAEERQGYREPVNPNVEFCSVLKTKLGPHRIIMGAEIDCYERRDTRRVYIELKTTKEQMNQGDVDRFEREKLLSFWIQSFLAGVPKIVCGFRDERGFLVRTEVMKTHEINHRVKPKHFWEGGACLAFADRVLCWLYATVNEGLTVGEEGSSQVS</sequence>
<dbReference type="GO" id="GO:0110155">
    <property type="term" value="P:NAD-cap decapping"/>
    <property type="evidence" value="ECO:0007669"/>
    <property type="project" value="TreeGrafter"/>
</dbReference>
<dbReference type="GO" id="GO:0046872">
    <property type="term" value="F:metal ion binding"/>
    <property type="evidence" value="ECO:0007669"/>
    <property type="project" value="UniProtKB-KW"/>
</dbReference>
<keyword evidence="2" id="KW-0694">RNA-binding</keyword>
<dbReference type="AlphaFoldDB" id="A0A388M3U2"/>
<dbReference type="STRING" id="69332.A0A388M3U2"/>
<comment type="similarity">
    <text evidence="1 2">Belongs to the DXO/Dom3Z family.</text>
</comment>
<dbReference type="InterPro" id="IPR013961">
    <property type="entry name" value="RAI1"/>
</dbReference>
<dbReference type="GO" id="GO:0004534">
    <property type="term" value="F:5'-3' RNA exonuclease activity"/>
    <property type="evidence" value="ECO:0007669"/>
    <property type="project" value="EnsemblPlants"/>
</dbReference>
<keyword evidence="2" id="KW-0547">Nucleotide-binding</keyword>
<dbReference type="OrthoDB" id="5853397at2759"/>
<feature type="region of interest" description="Disordered" evidence="3">
    <location>
        <begin position="1"/>
        <end position="113"/>
    </location>
</feature>
<evidence type="ECO:0000256" key="2">
    <source>
        <dbReference type="RuleBase" id="RU367113"/>
    </source>
</evidence>
<keyword evidence="2" id="KW-0479">Metal-binding</keyword>
<comment type="caution">
    <text evidence="5">The sequence shown here is derived from an EMBL/GenBank/DDBJ whole genome shotgun (WGS) entry which is preliminary data.</text>
</comment>
<dbReference type="GO" id="GO:0000175">
    <property type="term" value="F:3'-5'-RNA exonuclease activity"/>
    <property type="evidence" value="ECO:0007669"/>
    <property type="project" value="EnsemblPlants"/>
</dbReference>
<dbReference type="EMBL" id="BFEA01000718">
    <property type="protein sequence ID" value="GBG89133.1"/>
    <property type="molecule type" value="Genomic_DNA"/>
</dbReference>
<feature type="domain" description="RAI1-like" evidence="4">
    <location>
        <begin position="146"/>
        <end position="431"/>
    </location>
</feature>
<evidence type="ECO:0000313" key="6">
    <source>
        <dbReference type="Proteomes" id="UP000265515"/>
    </source>
</evidence>
<dbReference type="Proteomes" id="UP000265515">
    <property type="component" value="Unassembled WGS sequence"/>
</dbReference>
<comment type="function">
    <text evidence="2">Decapping enzyme for NAD-capped RNAs: specifically hydrolyzes the nicotinamide adenine dinucleotide (NAD) cap from a subset of RNAs by removing the entire NAD moiety from the 5'-end of an NAD-capped RNA.</text>
</comment>
<evidence type="ECO:0000256" key="1">
    <source>
        <dbReference type="ARBA" id="ARBA00006562"/>
    </source>
</evidence>
<keyword evidence="2" id="KW-0539">Nucleus</keyword>
<evidence type="ECO:0000313" key="5">
    <source>
        <dbReference type="EMBL" id="GBG89133.1"/>
    </source>
</evidence>
<dbReference type="EC" id="3.6.1.-" evidence="2"/>